<reference evidence="7 9" key="2">
    <citation type="submission" date="2020-08" db="EMBL/GenBank/DDBJ databases">
        <title>Sequencing the genomes of 1000 actinobacteria strains.</title>
        <authorList>
            <person name="Klenk H.-P."/>
        </authorList>
    </citation>
    <scope>NUCLEOTIDE SEQUENCE [LARGE SCALE GENOMIC DNA]</scope>
    <source>
        <strain evidence="7 9">DSM 21065</strain>
    </source>
</reference>
<evidence type="ECO:0000313" key="8">
    <source>
        <dbReference type="Proteomes" id="UP000029864"/>
    </source>
</evidence>
<accession>A0A099JH91</accession>
<proteinExistence type="predicted"/>
<keyword evidence="3 5" id="KW-1133">Transmembrane helix</keyword>
<feature type="transmembrane region" description="Helical" evidence="5">
    <location>
        <begin position="79"/>
        <end position="100"/>
    </location>
</feature>
<feature type="transmembrane region" description="Helical" evidence="5">
    <location>
        <begin position="12"/>
        <end position="33"/>
    </location>
</feature>
<dbReference type="InterPro" id="IPR032808">
    <property type="entry name" value="DoxX"/>
</dbReference>
<dbReference type="Pfam" id="PF07681">
    <property type="entry name" value="DoxX"/>
    <property type="match status" value="1"/>
</dbReference>
<dbReference type="Proteomes" id="UP000029864">
    <property type="component" value="Unassembled WGS sequence"/>
</dbReference>
<feature type="transmembrane region" description="Helical" evidence="5">
    <location>
        <begin position="112"/>
        <end position="130"/>
    </location>
</feature>
<dbReference type="STRING" id="1001240.GY21_07225"/>
<organism evidence="6 8">
    <name type="scientific">Cryobacterium roopkundense</name>
    <dbReference type="NCBI Taxonomy" id="1001240"/>
    <lineage>
        <taxon>Bacteria</taxon>
        <taxon>Bacillati</taxon>
        <taxon>Actinomycetota</taxon>
        <taxon>Actinomycetes</taxon>
        <taxon>Micrococcales</taxon>
        <taxon>Microbacteriaceae</taxon>
        <taxon>Cryobacterium</taxon>
    </lineage>
</organism>
<evidence type="ECO:0000313" key="9">
    <source>
        <dbReference type="Proteomes" id="UP000561726"/>
    </source>
</evidence>
<dbReference type="OrthoDB" id="5120128at2"/>
<dbReference type="Proteomes" id="UP000561726">
    <property type="component" value="Unassembled WGS sequence"/>
</dbReference>
<dbReference type="GO" id="GO:0016020">
    <property type="term" value="C:membrane"/>
    <property type="evidence" value="ECO:0007669"/>
    <property type="project" value="UniProtKB-SubCell"/>
</dbReference>
<dbReference type="EMBL" id="JPXF01000023">
    <property type="protein sequence ID" value="KGJ77561.1"/>
    <property type="molecule type" value="Genomic_DNA"/>
</dbReference>
<evidence type="ECO:0000256" key="5">
    <source>
        <dbReference type="SAM" id="Phobius"/>
    </source>
</evidence>
<dbReference type="AlphaFoldDB" id="A0A099JH91"/>
<dbReference type="PANTHER" id="PTHR36974:SF1">
    <property type="entry name" value="DOXX FAMILY MEMBRANE PROTEIN"/>
    <property type="match status" value="1"/>
</dbReference>
<evidence type="ECO:0000256" key="2">
    <source>
        <dbReference type="ARBA" id="ARBA00022692"/>
    </source>
</evidence>
<evidence type="ECO:0000313" key="7">
    <source>
        <dbReference type="EMBL" id="MBB5641725.1"/>
    </source>
</evidence>
<evidence type="ECO:0000313" key="6">
    <source>
        <dbReference type="EMBL" id="KGJ77561.1"/>
    </source>
</evidence>
<dbReference type="eggNOG" id="COG4270">
    <property type="taxonomic scope" value="Bacteria"/>
</dbReference>
<comment type="subcellular location">
    <subcellularLocation>
        <location evidence="1">Membrane</location>
        <topology evidence="1">Multi-pass membrane protein</topology>
    </subcellularLocation>
</comment>
<dbReference type="EMBL" id="JACHBQ010000001">
    <property type="protein sequence ID" value="MBB5641725.1"/>
    <property type="molecule type" value="Genomic_DNA"/>
</dbReference>
<gene>
    <name evidence="7" type="ORF">BJ997_002273</name>
    <name evidence="6" type="ORF">GY21_07225</name>
</gene>
<evidence type="ECO:0000256" key="1">
    <source>
        <dbReference type="ARBA" id="ARBA00004141"/>
    </source>
</evidence>
<evidence type="ECO:0000256" key="4">
    <source>
        <dbReference type="ARBA" id="ARBA00023136"/>
    </source>
</evidence>
<reference evidence="6 8" key="1">
    <citation type="submission" date="2014-08" db="EMBL/GenBank/DDBJ databases">
        <authorList>
            <person name="Sisinthy S."/>
        </authorList>
    </citation>
    <scope>NUCLEOTIDE SEQUENCE [LARGE SCALE GENOMIC DNA]</scope>
    <source>
        <strain evidence="6 8">RuG17</strain>
    </source>
</reference>
<comment type="caution">
    <text evidence="6">The sequence shown here is derived from an EMBL/GenBank/DDBJ whole genome shotgun (WGS) entry which is preliminary data.</text>
</comment>
<sequence length="131" mass="13914">MSTMTFLDLQFALRILLAIVFIGAGITHFRPAVQRTMAAMIPPRLRVAGPANPRNLVIFTGVCEIAGGLGLLVPATAALAGVALIVFLAAVFPANAYAAAHKKRFGRVAIPFWPRLIAQLVLMALIVLAIL</sequence>
<keyword evidence="4 5" id="KW-0472">Membrane</keyword>
<keyword evidence="8" id="KW-1185">Reference proteome</keyword>
<feature type="transmembrane region" description="Helical" evidence="5">
    <location>
        <begin position="54"/>
        <end position="73"/>
    </location>
</feature>
<dbReference type="PANTHER" id="PTHR36974">
    <property type="entry name" value="MEMBRANE PROTEIN-RELATED"/>
    <property type="match status" value="1"/>
</dbReference>
<dbReference type="RefSeq" id="WP_035836061.1">
    <property type="nucleotide sequence ID" value="NZ_JACHBQ010000001.1"/>
</dbReference>
<protein>
    <submittedName>
        <fullName evidence="7">Putative membrane protein</fullName>
    </submittedName>
</protein>
<evidence type="ECO:0000256" key="3">
    <source>
        <dbReference type="ARBA" id="ARBA00022989"/>
    </source>
</evidence>
<keyword evidence="2 5" id="KW-0812">Transmembrane</keyword>
<name>A0A099JH91_9MICO</name>